<dbReference type="EMBL" id="CP075588">
    <property type="protein sequence ID" value="QYF49474.1"/>
    <property type="molecule type" value="Genomic_DNA"/>
</dbReference>
<protein>
    <submittedName>
        <fullName evidence="1">Uncharacterized protein</fullName>
    </submittedName>
</protein>
<dbReference type="RefSeq" id="WP_215217044.1">
    <property type="nucleotide sequence ID" value="NZ_CP075588.1"/>
</dbReference>
<gene>
    <name evidence="1" type="ORF">RHABOEDO_001867</name>
</gene>
<accession>A0ABX8V2R1</accession>
<organism evidence="1 2">
    <name type="scientific">Candidatus Rhabdochlamydia oedothoracis</name>
    <dbReference type="NCBI Taxonomy" id="2720720"/>
    <lineage>
        <taxon>Bacteria</taxon>
        <taxon>Pseudomonadati</taxon>
        <taxon>Chlamydiota</taxon>
        <taxon>Chlamydiia</taxon>
        <taxon>Parachlamydiales</taxon>
        <taxon>Candidatus Rhabdochlamydiaceae</taxon>
        <taxon>Candidatus Rhabdochlamydia</taxon>
    </lineage>
</organism>
<reference evidence="1 2" key="1">
    <citation type="journal article" date="2022" name="bioRxiv">
        <title>Ecology and evolution of chlamydial symbionts of arthropods.</title>
        <authorList>
            <person name="Halter T."/>
            <person name="Koestlbacher S."/>
            <person name="Collingro A."/>
            <person name="Sixt B.S."/>
            <person name="Toenshoff E.R."/>
            <person name="Hendrickx F."/>
            <person name="Kostanjsek R."/>
            <person name="Horn M."/>
        </authorList>
    </citation>
    <scope>NUCLEOTIDE SEQUENCE [LARGE SCALE GENOMIC DNA]</scope>
    <source>
        <strain evidence="1">W744xW776</strain>
        <plasmid evidence="1 2">unnamed</plasmid>
    </source>
</reference>
<keyword evidence="1" id="KW-0614">Plasmid</keyword>
<proteinExistence type="predicted"/>
<geneLocation type="plasmid" evidence="1 2">
    <name>unnamed</name>
</geneLocation>
<dbReference type="Proteomes" id="UP000826014">
    <property type="component" value="Plasmid unnamed"/>
</dbReference>
<sequence>MILQTIRTCLPEGVRTDQQDLLIGDTCLALTDKEREEIENLNFENYQYNSPQRAEVSARVADAAYKGQLVGAAKGAAVSTR</sequence>
<evidence type="ECO:0000313" key="2">
    <source>
        <dbReference type="Proteomes" id="UP000826014"/>
    </source>
</evidence>
<evidence type="ECO:0000313" key="1">
    <source>
        <dbReference type="EMBL" id="QYF49474.1"/>
    </source>
</evidence>
<name>A0ABX8V2R1_9BACT</name>
<keyword evidence="2" id="KW-1185">Reference proteome</keyword>